<dbReference type="AlphaFoldDB" id="A0A330GP62"/>
<organism evidence="1 2">
    <name type="scientific">Mesorhizobium atlanticum</name>
    <dbReference type="NCBI Taxonomy" id="2233532"/>
    <lineage>
        <taxon>Bacteria</taxon>
        <taxon>Pseudomonadati</taxon>
        <taxon>Pseudomonadota</taxon>
        <taxon>Alphaproteobacteria</taxon>
        <taxon>Hyphomicrobiales</taxon>
        <taxon>Phyllobacteriaceae</taxon>
        <taxon>Mesorhizobium</taxon>
    </lineage>
</organism>
<dbReference type="Proteomes" id="UP000251956">
    <property type="component" value="Unassembled WGS sequence"/>
</dbReference>
<keyword evidence="2" id="KW-1185">Reference proteome</keyword>
<proteinExistence type="predicted"/>
<gene>
    <name evidence="1" type="ORF">DPM35_25070</name>
</gene>
<sequence>MAAKSKRRPAAIVRCGEFVMKIAAFLRQRVACQIEAACNELMLAGVMVPPRPVADRWQIAAAALPLP</sequence>
<evidence type="ECO:0000313" key="1">
    <source>
        <dbReference type="EMBL" id="RAZ73280.1"/>
    </source>
</evidence>
<reference evidence="1 2" key="1">
    <citation type="submission" date="2018-07" db="EMBL/GenBank/DDBJ databases">
        <title>Diversity of Mesorhizobium strains in Brazil.</title>
        <authorList>
            <person name="Helene L.C.F."/>
            <person name="Dall'Agnol R."/>
            <person name="Delamuta J.R.M."/>
            <person name="Hungria M."/>
        </authorList>
    </citation>
    <scope>NUCLEOTIDE SEQUENCE [LARGE SCALE GENOMIC DNA]</scope>
    <source>
        <strain evidence="1 2">CNPSo 3140</strain>
    </source>
</reference>
<dbReference type="EMBL" id="QMBQ01000008">
    <property type="protein sequence ID" value="RAZ73280.1"/>
    <property type="molecule type" value="Genomic_DNA"/>
</dbReference>
<comment type="caution">
    <text evidence="1">The sequence shown here is derived from an EMBL/GenBank/DDBJ whole genome shotgun (WGS) entry which is preliminary data.</text>
</comment>
<name>A0A330GP62_9HYPH</name>
<protein>
    <submittedName>
        <fullName evidence="1">Uncharacterized protein</fullName>
    </submittedName>
</protein>
<accession>A0A330GP62</accession>
<evidence type="ECO:0000313" key="2">
    <source>
        <dbReference type="Proteomes" id="UP000251956"/>
    </source>
</evidence>